<reference evidence="3" key="1">
    <citation type="journal article" date="2013" name="Science">
        <title>Comparative analysis of bat genomes provides insight into the evolution of flight and immunity.</title>
        <authorList>
            <person name="Zhang G."/>
            <person name="Cowled C."/>
            <person name="Shi Z."/>
            <person name="Huang Z."/>
            <person name="Bishop-Lilly K.A."/>
            <person name="Fang X."/>
            <person name="Wynne J.W."/>
            <person name="Xiong Z."/>
            <person name="Baker M.L."/>
            <person name="Zhao W."/>
            <person name="Tachedjian M."/>
            <person name="Zhu Y."/>
            <person name="Zhou P."/>
            <person name="Jiang X."/>
            <person name="Ng J."/>
            <person name="Yang L."/>
            <person name="Wu L."/>
            <person name="Xiao J."/>
            <person name="Feng Y."/>
            <person name="Chen Y."/>
            <person name="Sun X."/>
            <person name="Zhang Y."/>
            <person name="Marsh G.A."/>
            <person name="Crameri G."/>
            <person name="Broder C.C."/>
            <person name="Frey K.G."/>
            <person name="Wang L.F."/>
            <person name="Wang J."/>
        </authorList>
    </citation>
    <scope>NUCLEOTIDE SEQUENCE [LARGE SCALE GENOMIC DNA]</scope>
</reference>
<sequence length="76" mass="7886">MMPSNDKNKATKRVGDFSGETGCLDLAGEGSRSEVAGKRSSSSGSSKLQRSSRTSIPGPQDMDISEVFNGNSGTSN</sequence>
<accession>L5LZC1</accession>
<feature type="compositionally biased region" description="Low complexity" evidence="1">
    <location>
        <begin position="38"/>
        <end position="55"/>
    </location>
</feature>
<evidence type="ECO:0000313" key="2">
    <source>
        <dbReference type="EMBL" id="ELK30813.1"/>
    </source>
</evidence>
<protein>
    <submittedName>
        <fullName evidence="2">Uncharacterized protein</fullName>
    </submittedName>
</protein>
<dbReference type="EMBL" id="KB106585">
    <property type="protein sequence ID" value="ELK30813.1"/>
    <property type="molecule type" value="Genomic_DNA"/>
</dbReference>
<dbReference type="Proteomes" id="UP000010556">
    <property type="component" value="Unassembled WGS sequence"/>
</dbReference>
<proteinExistence type="predicted"/>
<keyword evidence="3" id="KW-1185">Reference proteome</keyword>
<gene>
    <name evidence="2" type="ORF">MDA_GLEAN10024789</name>
</gene>
<name>L5LZC1_MYODS</name>
<evidence type="ECO:0000256" key="1">
    <source>
        <dbReference type="SAM" id="MobiDB-lite"/>
    </source>
</evidence>
<dbReference type="AlphaFoldDB" id="L5LZC1"/>
<evidence type="ECO:0000313" key="3">
    <source>
        <dbReference type="Proteomes" id="UP000010556"/>
    </source>
</evidence>
<organism evidence="2 3">
    <name type="scientific">Myotis davidii</name>
    <name type="common">David's myotis</name>
    <dbReference type="NCBI Taxonomy" id="225400"/>
    <lineage>
        <taxon>Eukaryota</taxon>
        <taxon>Metazoa</taxon>
        <taxon>Chordata</taxon>
        <taxon>Craniata</taxon>
        <taxon>Vertebrata</taxon>
        <taxon>Euteleostomi</taxon>
        <taxon>Mammalia</taxon>
        <taxon>Eutheria</taxon>
        <taxon>Laurasiatheria</taxon>
        <taxon>Chiroptera</taxon>
        <taxon>Yangochiroptera</taxon>
        <taxon>Vespertilionidae</taxon>
        <taxon>Myotis</taxon>
    </lineage>
</organism>
<feature type="region of interest" description="Disordered" evidence="1">
    <location>
        <begin position="1"/>
        <end position="76"/>
    </location>
</feature>
<feature type="compositionally biased region" description="Basic and acidic residues" evidence="1">
    <location>
        <begin position="1"/>
        <end position="15"/>
    </location>
</feature>